<dbReference type="PANTHER" id="PTHR33677:SF3">
    <property type="entry name" value="COPPER-SENSING TRANSCRIPTIONAL REPRESSOR RICR"/>
    <property type="match status" value="1"/>
</dbReference>
<dbReference type="Proteomes" id="UP001185792">
    <property type="component" value="Unassembled WGS sequence"/>
</dbReference>
<dbReference type="CDD" id="cd10148">
    <property type="entry name" value="CsoR-like_DUF156"/>
    <property type="match status" value="1"/>
</dbReference>
<reference evidence="3 4" key="1">
    <citation type="submission" date="2023-10" db="EMBL/GenBank/DDBJ databases">
        <title>Development of a sustainable strategy for remediation of hydrocarbon-contaminated territories based on the waste exchange concept.</title>
        <authorList>
            <person name="Krivoruchko A."/>
        </authorList>
    </citation>
    <scope>NUCLEOTIDE SEQUENCE [LARGE SCALE GENOMIC DNA]</scope>
    <source>
        <strain evidence="3 4">IEGM 1236</strain>
    </source>
</reference>
<dbReference type="Pfam" id="PF02583">
    <property type="entry name" value="Trns_repr_metal"/>
    <property type="match status" value="1"/>
</dbReference>
<organism evidence="3 4">
    <name type="scientific">Williamsia marianensis</name>
    <dbReference type="NCBI Taxonomy" id="85044"/>
    <lineage>
        <taxon>Bacteria</taxon>
        <taxon>Bacillati</taxon>
        <taxon>Actinomycetota</taxon>
        <taxon>Actinomycetes</taxon>
        <taxon>Mycobacteriales</taxon>
        <taxon>Nocardiaceae</taxon>
        <taxon>Williamsia</taxon>
    </lineage>
</organism>
<dbReference type="PANTHER" id="PTHR33677">
    <property type="entry name" value="TRANSCRIPTIONAL REPRESSOR FRMR-RELATED"/>
    <property type="match status" value="1"/>
</dbReference>
<comment type="caution">
    <text evidence="3">The sequence shown here is derived from an EMBL/GenBank/DDBJ whole genome shotgun (WGS) entry which is preliminary data.</text>
</comment>
<gene>
    <name evidence="3" type="ORF">R4198_24485</name>
</gene>
<keyword evidence="2" id="KW-0186">Copper</keyword>
<comment type="similarity">
    <text evidence="1">Belongs to the CsoR family.</text>
</comment>
<evidence type="ECO:0000313" key="3">
    <source>
        <dbReference type="EMBL" id="MDV7136860.1"/>
    </source>
</evidence>
<name>A0ABU4F022_WILMA</name>
<sequence>MAAKTPTHDGDHPAPHGYIDDKKKYLARLKRIEGQARGLHRMVDEEQYCIDILTQISALTKALEGVAIGLLDDHLKHCVVDAAKTGGAQADLKLKEASDAIARLVRS</sequence>
<evidence type="ECO:0000256" key="1">
    <source>
        <dbReference type="ARBA" id="ARBA00005428"/>
    </source>
</evidence>
<evidence type="ECO:0000313" key="4">
    <source>
        <dbReference type="Proteomes" id="UP001185792"/>
    </source>
</evidence>
<accession>A0ABU4F022</accession>
<proteinExistence type="inferred from homology"/>
<evidence type="ECO:0000256" key="2">
    <source>
        <dbReference type="ARBA" id="ARBA00023008"/>
    </source>
</evidence>
<keyword evidence="4" id="KW-1185">Reference proteome</keyword>
<dbReference type="InterPro" id="IPR038390">
    <property type="entry name" value="Metal_Tscrpt_repr_sf"/>
</dbReference>
<dbReference type="RefSeq" id="WP_030174510.1">
    <property type="nucleotide sequence ID" value="NZ_CBCRXS010000011.1"/>
</dbReference>
<protein>
    <submittedName>
        <fullName evidence="3">Metal-sensitive transcriptional regulator</fullName>
    </submittedName>
</protein>
<dbReference type="InterPro" id="IPR003735">
    <property type="entry name" value="Metal_Tscrpt_repr"/>
</dbReference>
<dbReference type="EMBL" id="JAWLUM010000006">
    <property type="protein sequence ID" value="MDV7136860.1"/>
    <property type="molecule type" value="Genomic_DNA"/>
</dbReference>
<dbReference type="Gene3D" id="1.20.58.1000">
    <property type="entry name" value="Metal-sensitive repressor, helix protomer"/>
    <property type="match status" value="1"/>
</dbReference>